<feature type="binding site" evidence="8">
    <location>
        <position position="42"/>
    </location>
    <ligand>
        <name>beta-alanine</name>
        <dbReference type="ChEBI" id="CHEBI:57966"/>
    </ligand>
</feature>
<proteinExistence type="inferred from homology"/>
<evidence type="ECO:0000313" key="10">
    <source>
        <dbReference type="Proteomes" id="UP000184731"/>
    </source>
</evidence>
<dbReference type="Gene3D" id="3.40.50.620">
    <property type="entry name" value="HUPs"/>
    <property type="match status" value="1"/>
</dbReference>
<comment type="similarity">
    <text evidence="2 8">Belongs to the pantothenate synthetase family.</text>
</comment>
<dbReference type="KEGG" id="saqi:AXG55_04170"/>
<evidence type="ECO:0000256" key="7">
    <source>
        <dbReference type="ARBA" id="ARBA00048258"/>
    </source>
</evidence>
<dbReference type="Pfam" id="PF02569">
    <property type="entry name" value="Pantoate_ligase"/>
    <property type="match status" value="1"/>
</dbReference>
<dbReference type="PANTHER" id="PTHR21299">
    <property type="entry name" value="CYTIDYLATE KINASE/PANTOATE-BETA-ALANINE LIGASE"/>
    <property type="match status" value="1"/>
</dbReference>
<dbReference type="GO" id="GO:0005829">
    <property type="term" value="C:cytosol"/>
    <property type="evidence" value="ECO:0007669"/>
    <property type="project" value="TreeGrafter"/>
</dbReference>
<dbReference type="UniPathway" id="UPA00028">
    <property type="reaction ID" value="UER00005"/>
</dbReference>
<keyword evidence="4 8" id="KW-0566">Pantothenate biosynthesis</keyword>
<dbReference type="EMBL" id="CP017834">
    <property type="protein sequence ID" value="APJ05079.1"/>
    <property type="molecule type" value="Genomic_DNA"/>
</dbReference>
<comment type="catalytic activity">
    <reaction evidence="7 8">
        <text>(R)-pantoate + beta-alanine + ATP = (R)-pantothenate + AMP + diphosphate + H(+)</text>
        <dbReference type="Rhea" id="RHEA:10912"/>
        <dbReference type="ChEBI" id="CHEBI:15378"/>
        <dbReference type="ChEBI" id="CHEBI:15980"/>
        <dbReference type="ChEBI" id="CHEBI:29032"/>
        <dbReference type="ChEBI" id="CHEBI:30616"/>
        <dbReference type="ChEBI" id="CHEBI:33019"/>
        <dbReference type="ChEBI" id="CHEBI:57966"/>
        <dbReference type="ChEBI" id="CHEBI:456215"/>
        <dbReference type="EC" id="6.3.2.1"/>
    </reaction>
</comment>
<keyword evidence="10" id="KW-1185">Reference proteome</keyword>
<sequence>MGKSIGFVPTMGALHEGHGKLISQSASENDCTVISIFVNPKQFGPKEDFSKYPRTFHDDMNVAEHHGAQVIFTPTIEEMFPSTFQTQVIVQGISEVLCGQYRPGHFNGVTTVVLLLLNLMQPHKMYLGQKDFQQLQVIRKMIDDLALHTEIVMVPTVREQDGLALSSRNRYLSPASRKKASAIPKALAVIAKSYLSGEKSVEKLFKIASSELNKENLIPQYFEFRSTALLTQKCEILVDKEAVVAIAIIIEFEGTCTRLIDNIVLGNDSASTNALTDLIAKALG</sequence>
<feature type="binding site" evidence="8">
    <location>
        <begin position="128"/>
        <end position="131"/>
    </location>
    <ligand>
        <name>ATP</name>
        <dbReference type="ChEBI" id="CHEBI:30616"/>
    </ligand>
</feature>
<keyword evidence="5 8" id="KW-0547">Nucleotide-binding</keyword>
<dbReference type="GO" id="GO:0005524">
    <property type="term" value="F:ATP binding"/>
    <property type="evidence" value="ECO:0007669"/>
    <property type="project" value="UniProtKB-KW"/>
</dbReference>
<accession>A0A1L4D4F5</accession>
<evidence type="ECO:0000256" key="1">
    <source>
        <dbReference type="ARBA" id="ARBA00004990"/>
    </source>
</evidence>
<dbReference type="InterPro" id="IPR042176">
    <property type="entry name" value="Pantoate_ligase_C"/>
</dbReference>
<comment type="subunit">
    <text evidence="8">Homodimer.</text>
</comment>
<dbReference type="PANTHER" id="PTHR21299:SF1">
    <property type="entry name" value="PANTOATE--BETA-ALANINE LIGASE"/>
    <property type="match status" value="1"/>
</dbReference>
<evidence type="ECO:0000256" key="6">
    <source>
        <dbReference type="ARBA" id="ARBA00022840"/>
    </source>
</evidence>
<gene>
    <name evidence="8" type="primary">panC</name>
    <name evidence="9" type="ORF">AXG55_04170</name>
</gene>
<feature type="binding site" evidence="8">
    <location>
        <position position="134"/>
    </location>
    <ligand>
        <name>(R)-pantoate</name>
        <dbReference type="ChEBI" id="CHEBI:15980"/>
    </ligand>
</feature>
<dbReference type="Proteomes" id="UP000184731">
    <property type="component" value="Chromosome"/>
</dbReference>
<dbReference type="InterPro" id="IPR003721">
    <property type="entry name" value="Pantoate_ligase"/>
</dbReference>
<feature type="binding site" evidence="8">
    <location>
        <begin position="165"/>
        <end position="168"/>
    </location>
    <ligand>
        <name>ATP</name>
        <dbReference type="ChEBI" id="CHEBI:30616"/>
    </ligand>
</feature>
<reference evidence="9 10" key="1">
    <citation type="submission" date="2016-10" db="EMBL/GenBank/DDBJ databases">
        <title>Silvanigrella aquatica sp. nov., isolated from a freshwater lake located in the Black Forest, Germany, description of Silvanigrellaceae fam. nov., Silvanigrellales ord. nov., reclassification of the order Bdellovibrionales in the class Oligoflexia, reclassification of the families Bacteriovoracaceae and Halobacteriovoraceae in the new order Bacteriovoracales ord. nov., and reclassification of the family Pseudobacteriovoracaceae in the order Oligoflexiales.</title>
        <authorList>
            <person name="Hahn M.W."/>
            <person name="Schmidt J."/>
            <person name="Koll U."/>
            <person name="Rohde M."/>
            <person name="Verbag S."/>
            <person name="Pitt A."/>
            <person name="Nakai R."/>
            <person name="Naganuma T."/>
            <person name="Lang E."/>
        </authorList>
    </citation>
    <scope>NUCLEOTIDE SEQUENCE [LARGE SCALE GENOMIC DNA]</scope>
    <source>
        <strain evidence="9 10">MWH-Nonnen-W8red</strain>
    </source>
</reference>
<comment type="miscellaneous">
    <text evidence="8">The reaction proceeds by a bi uni uni bi ping pong mechanism.</text>
</comment>
<dbReference type="STRING" id="1915309.AXG55_04170"/>
<evidence type="ECO:0000313" key="9">
    <source>
        <dbReference type="EMBL" id="APJ05079.1"/>
    </source>
</evidence>
<dbReference type="GO" id="GO:0004592">
    <property type="term" value="F:pantoate-beta-alanine ligase activity"/>
    <property type="evidence" value="ECO:0007669"/>
    <property type="project" value="UniProtKB-UniRule"/>
</dbReference>
<dbReference type="GO" id="GO:0015940">
    <property type="term" value="P:pantothenate biosynthetic process"/>
    <property type="evidence" value="ECO:0007669"/>
    <property type="project" value="UniProtKB-UniRule"/>
</dbReference>
<dbReference type="HAMAP" id="MF_00158">
    <property type="entry name" value="PanC"/>
    <property type="match status" value="1"/>
</dbReference>
<dbReference type="NCBIfam" id="TIGR00018">
    <property type="entry name" value="panC"/>
    <property type="match status" value="1"/>
</dbReference>
<feature type="binding site" evidence="8">
    <location>
        <position position="42"/>
    </location>
    <ligand>
        <name>(R)-pantoate</name>
        <dbReference type="ChEBI" id="CHEBI:15980"/>
    </ligand>
</feature>
<dbReference type="Gene3D" id="3.30.1300.10">
    <property type="entry name" value="Pantoate-beta-alanine ligase, C-terminal domain"/>
    <property type="match status" value="1"/>
</dbReference>
<dbReference type="AlphaFoldDB" id="A0A1L4D4F5"/>
<comment type="function">
    <text evidence="8">Catalyzes the condensation of pantoate with beta-alanine in an ATP-dependent reaction via a pantoyl-adenylate intermediate.</text>
</comment>
<dbReference type="EC" id="6.3.2.1" evidence="8"/>
<keyword evidence="3 8" id="KW-0436">Ligase</keyword>
<evidence type="ECO:0000256" key="2">
    <source>
        <dbReference type="ARBA" id="ARBA00009256"/>
    </source>
</evidence>
<dbReference type="SUPFAM" id="SSF52374">
    <property type="entry name" value="Nucleotidylyl transferase"/>
    <property type="match status" value="1"/>
</dbReference>
<comment type="pathway">
    <text evidence="1 8">Cofactor biosynthesis; (R)-pantothenate biosynthesis; (R)-pantothenate from (R)-pantoate and beta-alanine: step 1/1.</text>
</comment>
<dbReference type="CDD" id="cd00560">
    <property type="entry name" value="PanC"/>
    <property type="match status" value="1"/>
</dbReference>
<keyword evidence="8" id="KW-0963">Cytoplasm</keyword>
<dbReference type="InterPro" id="IPR014729">
    <property type="entry name" value="Rossmann-like_a/b/a_fold"/>
</dbReference>
<feature type="binding site" evidence="8">
    <location>
        <position position="157"/>
    </location>
    <ligand>
        <name>ATP</name>
        <dbReference type="ChEBI" id="CHEBI:30616"/>
    </ligand>
</feature>
<evidence type="ECO:0000256" key="4">
    <source>
        <dbReference type="ARBA" id="ARBA00022655"/>
    </source>
</evidence>
<keyword evidence="6 8" id="KW-0067">ATP-binding</keyword>
<evidence type="ECO:0000256" key="8">
    <source>
        <dbReference type="HAMAP-Rule" id="MF_00158"/>
    </source>
</evidence>
<name>A0A1L4D4F5_9BACT</name>
<feature type="active site" description="Proton donor" evidence="8">
    <location>
        <position position="18"/>
    </location>
</feature>
<evidence type="ECO:0000256" key="3">
    <source>
        <dbReference type="ARBA" id="ARBA00022598"/>
    </source>
</evidence>
<protein>
    <recommendedName>
        <fullName evidence="8">Pantothenate synthetase</fullName>
        <shortName evidence="8">PS</shortName>
        <ecNumber evidence="8">6.3.2.1</ecNumber>
    </recommendedName>
    <alternativeName>
        <fullName evidence="8">Pantoate--beta-alanine ligase</fullName>
    </alternativeName>
    <alternativeName>
        <fullName evidence="8">Pantoate-activating enzyme</fullName>
    </alternativeName>
</protein>
<comment type="subcellular location">
    <subcellularLocation>
        <location evidence="8">Cytoplasm</location>
    </subcellularLocation>
</comment>
<organism evidence="9 10">
    <name type="scientific">Silvanigrella aquatica</name>
    <dbReference type="NCBI Taxonomy" id="1915309"/>
    <lineage>
        <taxon>Bacteria</taxon>
        <taxon>Pseudomonadati</taxon>
        <taxon>Bdellovibrionota</taxon>
        <taxon>Oligoflexia</taxon>
        <taxon>Silvanigrellales</taxon>
        <taxon>Silvanigrellaceae</taxon>
        <taxon>Silvanigrella</taxon>
    </lineage>
</organism>
<evidence type="ECO:0000256" key="5">
    <source>
        <dbReference type="ARBA" id="ARBA00022741"/>
    </source>
</evidence>
<feature type="binding site" evidence="8">
    <location>
        <begin position="11"/>
        <end position="18"/>
    </location>
    <ligand>
        <name>ATP</name>
        <dbReference type="ChEBI" id="CHEBI:30616"/>
    </ligand>
</feature>